<sequence length="54" mass="6053">MEVSLEKSKIMMKSTNTTILDIGMNGEKPGKFTSFKYLEVTLSNEMVPVPLKSE</sequence>
<accession>A0A9D4BKI4</accession>
<reference evidence="1" key="1">
    <citation type="journal article" date="2019" name="bioRxiv">
        <title>The Genome of the Zebra Mussel, Dreissena polymorpha: A Resource for Invasive Species Research.</title>
        <authorList>
            <person name="McCartney M.A."/>
            <person name="Auch B."/>
            <person name="Kono T."/>
            <person name="Mallez S."/>
            <person name="Zhang Y."/>
            <person name="Obille A."/>
            <person name="Becker A."/>
            <person name="Abrahante J.E."/>
            <person name="Garbe J."/>
            <person name="Badalamenti J.P."/>
            <person name="Herman A."/>
            <person name="Mangelson H."/>
            <person name="Liachko I."/>
            <person name="Sullivan S."/>
            <person name="Sone E.D."/>
            <person name="Koren S."/>
            <person name="Silverstein K.A.T."/>
            <person name="Beckman K.B."/>
            <person name="Gohl D.M."/>
        </authorList>
    </citation>
    <scope>NUCLEOTIDE SEQUENCE</scope>
    <source>
        <strain evidence="1">Duluth1</strain>
        <tissue evidence="1">Whole animal</tissue>
    </source>
</reference>
<dbReference type="Proteomes" id="UP000828390">
    <property type="component" value="Unassembled WGS sequence"/>
</dbReference>
<evidence type="ECO:0000313" key="2">
    <source>
        <dbReference type="Proteomes" id="UP000828390"/>
    </source>
</evidence>
<organism evidence="1 2">
    <name type="scientific">Dreissena polymorpha</name>
    <name type="common">Zebra mussel</name>
    <name type="synonym">Mytilus polymorpha</name>
    <dbReference type="NCBI Taxonomy" id="45954"/>
    <lineage>
        <taxon>Eukaryota</taxon>
        <taxon>Metazoa</taxon>
        <taxon>Spiralia</taxon>
        <taxon>Lophotrochozoa</taxon>
        <taxon>Mollusca</taxon>
        <taxon>Bivalvia</taxon>
        <taxon>Autobranchia</taxon>
        <taxon>Heteroconchia</taxon>
        <taxon>Euheterodonta</taxon>
        <taxon>Imparidentia</taxon>
        <taxon>Neoheterodontei</taxon>
        <taxon>Myida</taxon>
        <taxon>Dreissenoidea</taxon>
        <taxon>Dreissenidae</taxon>
        <taxon>Dreissena</taxon>
    </lineage>
</organism>
<gene>
    <name evidence="1" type="ORF">DPMN_085701</name>
</gene>
<protein>
    <submittedName>
        <fullName evidence="1">Uncharacterized protein</fullName>
    </submittedName>
</protein>
<keyword evidence="2" id="KW-1185">Reference proteome</keyword>
<dbReference type="AlphaFoldDB" id="A0A9D4BKI4"/>
<proteinExistence type="predicted"/>
<evidence type="ECO:0000313" key="1">
    <source>
        <dbReference type="EMBL" id="KAH3698182.1"/>
    </source>
</evidence>
<reference evidence="1" key="2">
    <citation type="submission" date="2020-11" db="EMBL/GenBank/DDBJ databases">
        <authorList>
            <person name="McCartney M.A."/>
            <person name="Auch B."/>
            <person name="Kono T."/>
            <person name="Mallez S."/>
            <person name="Becker A."/>
            <person name="Gohl D.M."/>
            <person name="Silverstein K.A.T."/>
            <person name="Koren S."/>
            <person name="Bechman K.B."/>
            <person name="Herman A."/>
            <person name="Abrahante J.E."/>
            <person name="Garbe J."/>
        </authorList>
    </citation>
    <scope>NUCLEOTIDE SEQUENCE</scope>
    <source>
        <strain evidence="1">Duluth1</strain>
        <tissue evidence="1">Whole animal</tissue>
    </source>
</reference>
<name>A0A9D4BKI4_DREPO</name>
<comment type="caution">
    <text evidence="1">The sequence shown here is derived from an EMBL/GenBank/DDBJ whole genome shotgun (WGS) entry which is preliminary data.</text>
</comment>
<dbReference type="EMBL" id="JAIWYP010000016">
    <property type="protein sequence ID" value="KAH3698182.1"/>
    <property type="molecule type" value="Genomic_DNA"/>
</dbReference>